<proteinExistence type="predicted"/>
<name>A0ABP7CYA6_9MICC</name>
<dbReference type="Proteomes" id="UP001501536">
    <property type="component" value="Unassembled WGS sequence"/>
</dbReference>
<protein>
    <recommendedName>
        <fullName evidence="3">TOMM leader peptide-binding protein</fullName>
    </recommendedName>
</protein>
<accession>A0ABP7CYA6</accession>
<evidence type="ECO:0000313" key="1">
    <source>
        <dbReference type="EMBL" id="GAA3696814.1"/>
    </source>
</evidence>
<dbReference type="SUPFAM" id="SSF69572">
    <property type="entry name" value="Activating enzymes of the ubiquitin-like proteins"/>
    <property type="match status" value="1"/>
</dbReference>
<sequence length="342" mass="35802">MQHPPRRCINPGFSLQLVGDRLLIGGGRTGLELEGVDAADHAYILALARRISRAAPPIPAEPGYPPRERCLELDSLLTPALVPIPARPERTGRRLALAPDVSHWSLAYDQHAGGGLQRRAEAVVVLDGAPRAAQYAADLLLAAGIGTLVVRDTDAVAPPDTLTGLLGPHRVGRPRGSELLRSLASRHPDARLCAEMPDIDPESTTVVLLPSGRRECRPADDPAAAESTGPWLVLPLEHGDAVATVGPLHVPGLTPCLECGDRASARLQAERSALPGLPRPTELELTLASTVGSLAAMHVLMAVDAVNVPATAARIIGVDLATGGLRYDDVSPRPGCLCLAAA</sequence>
<keyword evidence="2" id="KW-1185">Reference proteome</keyword>
<evidence type="ECO:0000313" key="2">
    <source>
        <dbReference type="Proteomes" id="UP001501536"/>
    </source>
</evidence>
<dbReference type="EMBL" id="BAABCJ010000001">
    <property type="protein sequence ID" value="GAA3696814.1"/>
    <property type="molecule type" value="Genomic_DNA"/>
</dbReference>
<gene>
    <name evidence="1" type="ORF">GCM10022377_07140</name>
</gene>
<organism evidence="1 2">
    <name type="scientific">Zhihengliuella alba</name>
    <dbReference type="NCBI Taxonomy" id="547018"/>
    <lineage>
        <taxon>Bacteria</taxon>
        <taxon>Bacillati</taxon>
        <taxon>Actinomycetota</taxon>
        <taxon>Actinomycetes</taxon>
        <taxon>Micrococcales</taxon>
        <taxon>Micrococcaceae</taxon>
        <taxon>Zhihengliuella</taxon>
    </lineage>
</organism>
<comment type="caution">
    <text evidence="1">The sequence shown here is derived from an EMBL/GenBank/DDBJ whole genome shotgun (WGS) entry which is preliminary data.</text>
</comment>
<reference evidence="2" key="1">
    <citation type="journal article" date="2019" name="Int. J. Syst. Evol. Microbiol.">
        <title>The Global Catalogue of Microorganisms (GCM) 10K type strain sequencing project: providing services to taxonomists for standard genome sequencing and annotation.</title>
        <authorList>
            <consortium name="The Broad Institute Genomics Platform"/>
            <consortium name="The Broad Institute Genome Sequencing Center for Infectious Disease"/>
            <person name="Wu L."/>
            <person name="Ma J."/>
        </authorList>
    </citation>
    <scope>NUCLEOTIDE SEQUENCE [LARGE SCALE GENOMIC DNA]</scope>
    <source>
        <strain evidence="2">JCM 16961</strain>
    </source>
</reference>
<dbReference type="Gene3D" id="3.40.50.720">
    <property type="entry name" value="NAD(P)-binding Rossmann-like Domain"/>
    <property type="match status" value="1"/>
</dbReference>
<evidence type="ECO:0008006" key="3">
    <source>
        <dbReference type="Google" id="ProtNLM"/>
    </source>
</evidence>
<dbReference type="InterPro" id="IPR035985">
    <property type="entry name" value="Ubiquitin-activating_enz"/>
</dbReference>